<evidence type="ECO:0000313" key="2">
    <source>
        <dbReference type="EMBL" id="MPC26757.1"/>
    </source>
</evidence>
<keyword evidence="3" id="KW-1185">Reference proteome</keyword>
<dbReference type="EMBL" id="VSRR010001646">
    <property type="protein sequence ID" value="MPC26757.1"/>
    <property type="molecule type" value="Genomic_DNA"/>
</dbReference>
<comment type="caution">
    <text evidence="2">The sequence shown here is derived from an EMBL/GenBank/DDBJ whole genome shotgun (WGS) entry which is preliminary data.</text>
</comment>
<sequence>MECRLVVVGPRGSCRDPCEGISGVQVGSRMHLDKPFVYLLPSPNEEQSEGADVLGAWAVEYRCGETVAAVCRLEPRGSGGAAPTIHSAQADGTERGPSVFAVSENDHNCSPLNDASSVKTKGGHAQIGHGRSVIGEITSVCSKRKRLCFRGEHNVPL</sequence>
<organism evidence="2 3">
    <name type="scientific">Portunus trituberculatus</name>
    <name type="common">Swimming crab</name>
    <name type="synonym">Neptunus trituberculatus</name>
    <dbReference type="NCBI Taxonomy" id="210409"/>
    <lineage>
        <taxon>Eukaryota</taxon>
        <taxon>Metazoa</taxon>
        <taxon>Ecdysozoa</taxon>
        <taxon>Arthropoda</taxon>
        <taxon>Crustacea</taxon>
        <taxon>Multicrustacea</taxon>
        <taxon>Malacostraca</taxon>
        <taxon>Eumalacostraca</taxon>
        <taxon>Eucarida</taxon>
        <taxon>Decapoda</taxon>
        <taxon>Pleocyemata</taxon>
        <taxon>Brachyura</taxon>
        <taxon>Eubrachyura</taxon>
        <taxon>Portunoidea</taxon>
        <taxon>Portunidae</taxon>
        <taxon>Portuninae</taxon>
        <taxon>Portunus</taxon>
    </lineage>
</organism>
<protein>
    <submittedName>
        <fullName evidence="2">Uncharacterized protein</fullName>
    </submittedName>
</protein>
<gene>
    <name evidence="2" type="ORF">E2C01_019904</name>
</gene>
<reference evidence="2 3" key="1">
    <citation type="submission" date="2019-05" db="EMBL/GenBank/DDBJ databases">
        <title>Another draft genome of Portunus trituberculatus and its Hox gene families provides insights of decapod evolution.</title>
        <authorList>
            <person name="Jeong J.-H."/>
            <person name="Song I."/>
            <person name="Kim S."/>
            <person name="Choi T."/>
            <person name="Kim D."/>
            <person name="Ryu S."/>
            <person name="Kim W."/>
        </authorList>
    </citation>
    <scope>NUCLEOTIDE SEQUENCE [LARGE SCALE GENOMIC DNA]</scope>
    <source>
        <tissue evidence="2">Muscle</tissue>
    </source>
</reference>
<proteinExistence type="predicted"/>
<accession>A0A5B7E096</accession>
<evidence type="ECO:0000313" key="3">
    <source>
        <dbReference type="Proteomes" id="UP000324222"/>
    </source>
</evidence>
<evidence type="ECO:0000256" key="1">
    <source>
        <dbReference type="SAM" id="MobiDB-lite"/>
    </source>
</evidence>
<feature type="region of interest" description="Disordered" evidence="1">
    <location>
        <begin position="80"/>
        <end position="101"/>
    </location>
</feature>
<name>A0A5B7E096_PORTR</name>
<dbReference type="AlphaFoldDB" id="A0A5B7E096"/>
<dbReference type="Proteomes" id="UP000324222">
    <property type="component" value="Unassembled WGS sequence"/>
</dbReference>